<protein>
    <recommendedName>
        <fullName evidence="1">Cyclophilin-like domain-containing protein</fullName>
    </recommendedName>
</protein>
<feature type="domain" description="Cyclophilin-like" evidence="1">
    <location>
        <begin position="39"/>
        <end position="146"/>
    </location>
</feature>
<proteinExistence type="predicted"/>
<evidence type="ECO:0000313" key="3">
    <source>
        <dbReference type="Proteomes" id="UP000255365"/>
    </source>
</evidence>
<evidence type="ECO:0000259" key="1">
    <source>
        <dbReference type="Pfam" id="PF18050"/>
    </source>
</evidence>
<sequence length="149" mass="16074">MRALRWLGLLSAMLELGGYVAVGDAASASLKPERSRMWMTVGEQRFAITLADNAAAGAFARLLPLTIEMSDLNGNEKHASLPETLPANASKPGTIHSGDLMLYGADTLVVFYSTFNSTYAYTRVGRVDDIADLAQTLGRGDVRVMFSKD</sequence>
<evidence type="ECO:0000313" key="2">
    <source>
        <dbReference type="EMBL" id="RDL20854.1"/>
    </source>
</evidence>
<gene>
    <name evidence="2" type="ORF">DEU51_106310</name>
</gene>
<dbReference type="InterPro" id="IPR041183">
    <property type="entry name" value="Cyclophilin-like"/>
</dbReference>
<name>A0A370SM60_PSEJE</name>
<dbReference type="Gene3D" id="2.40.100.20">
    <property type="match status" value="1"/>
</dbReference>
<dbReference type="EMBL" id="QRAV01000006">
    <property type="protein sequence ID" value="RDL20854.1"/>
    <property type="molecule type" value="Genomic_DNA"/>
</dbReference>
<dbReference type="InterPro" id="IPR029000">
    <property type="entry name" value="Cyclophilin-like_dom_sf"/>
</dbReference>
<dbReference type="RefSeq" id="WP_115146879.1">
    <property type="nucleotide sequence ID" value="NZ_QRAV01000006.1"/>
</dbReference>
<dbReference type="Proteomes" id="UP000255365">
    <property type="component" value="Unassembled WGS sequence"/>
</dbReference>
<comment type="caution">
    <text evidence="2">The sequence shown here is derived from an EMBL/GenBank/DDBJ whole genome shotgun (WGS) entry which is preliminary data.</text>
</comment>
<accession>A0A370SM60</accession>
<reference evidence="2 3" key="1">
    <citation type="submission" date="2018-07" db="EMBL/GenBank/DDBJ databases">
        <title>Genome sequencing of rice bacterial endophytes.</title>
        <authorList>
            <person name="Venturi V."/>
        </authorList>
    </citation>
    <scope>NUCLEOTIDE SEQUENCE [LARGE SCALE GENOMIC DNA]</scope>
    <source>
        <strain evidence="2 3">E2333</strain>
    </source>
</reference>
<organism evidence="2 3">
    <name type="scientific">Pseudomonas jessenii</name>
    <dbReference type="NCBI Taxonomy" id="77298"/>
    <lineage>
        <taxon>Bacteria</taxon>
        <taxon>Pseudomonadati</taxon>
        <taxon>Pseudomonadota</taxon>
        <taxon>Gammaproteobacteria</taxon>
        <taxon>Pseudomonadales</taxon>
        <taxon>Pseudomonadaceae</taxon>
        <taxon>Pseudomonas</taxon>
    </lineage>
</organism>
<dbReference type="SUPFAM" id="SSF50891">
    <property type="entry name" value="Cyclophilin-like"/>
    <property type="match status" value="1"/>
</dbReference>
<dbReference type="AlphaFoldDB" id="A0A370SM60"/>
<dbReference type="Pfam" id="PF18050">
    <property type="entry name" value="Cyclophil_like2"/>
    <property type="match status" value="1"/>
</dbReference>